<dbReference type="Proteomes" id="UP000014137">
    <property type="component" value="Unassembled WGS sequence"/>
</dbReference>
<reference evidence="1 2" key="1">
    <citation type="submission" date="2012-10" db="EMBL/GenBank/DDBJ databases">
        <title>Genome assembly of Amycolatopsis azurea DSM 43854.</title>
        <authorList>
            <person name="Khatri I."/>
            <person name="Kaur I."/>
            <person name="Subramanian S."/>
            <person name="Mayilraj S."/>
        </authorList>
    </citation>
    <scope>NUCLEOTIDE SEQUENCE [LARGE SCALE GENOMIC DNA]</scope>
    <source>
        <strain evidence="1 2">DSM 43854</strain>
    </source>
</reference>
<evidence type="ECO:0000313" key="2">
    <source>
        <dbReference type="Proteomes" id="UP000014137"/>
    </source>
</evidence>
<gene>
    <name evidence="1" type="ORF">C791_4107</name>
</gene>
<name>M2NTR2_9PSEU</name>
<dbReference type="PATRIC" id="fig|1238180.3.peg.4438"/>
<dbReference type="EMBL" id="ANMG01000039">
    <property type="protein sequence ID" value="EMD25869.1"/>
    <property type="molecule type" value="Genomic_DNA"/>
</dbReference>
<accession>M2NTR2</accession>
<proteinExistence type="predicted"/>
<protein>
    <submittedName>
        <fullName evidence="1">Uncharacterized protein</fullName>
    </submittedName>
</protein>
<organism evidence="1 2">
    <name type="scientific">Amycolatopsis azurea DSM 43854</name>
    <dbReference type="NCBI Taxonomy" id="1238180"/>
    <lineage>
        <taxon>Bacteria</taxon>
        <taxon>Bacillati</taxon>
        <taxon>Actinomycetota</taxon>
        <taxon>Actinomycetes</taxon>
        <taxon>Pseudonocardiales</taxon>
        <taxon>Pseudonocardiaceae</taxon>
        <taxon>Amycolatopsis</taxon>
    </lineage>
</organism>
<evidence type="ECO:0000313" key="1">
    <source>
        <dbReference type="EMBL" id="EMD25869.1"/>
    </source>
</evidence>
<sequence length="45" mass="5101">MLLFSAGRPVWERPGRWALALRARCLFARAGLRGRALVARPEPVR</sequence>
<dbReference type="AlphaFoldDB" id="M2NTR2"/>
<comment type="caution">
    <text evidence="1">The sequence shown here is derived from an EMBL/GenBank/DDBJ whole genome shotgun (WGS) entry which is preliminary data.</text>
</comment>